<evidence type="ECO:0000313" key="2">
    <source>
        <dbReference type="EMBL" id="MBB5154341.1"/>
    </source>
</evidence>
<evidence type="ECO:0000256" key="1">
    <source>
        <dbReference type="SAM" id="SignalP"/>
    </source>
</evidence>
<feature type="signal peptide" evidence="1">
    <location>
        <begin position="1"/>
        <end position="28"/>
    </location>
</feature>
<dbReference type="EMBL" id="JACHIW010000001">
    <property type="protein sequence ID" value="MBB5154341.1"/>
    <property type="molecule type" value="Genomic_DNA"/>
</dbReference>
<dbReference type="AlphaFoldDB" id="A0A840Q3Z3"/>
<reference evidence="2 3" key="1">
    <citation type="submission" date="2020-08" db="EMBL/GenBank/DDBJ databases">
        <title>Sequencing the genomes of 1000 actinobacteria strains.</title>
        <authorList>
            <person name="Klenk H.-P."/>
        </authorList>
    </citation>
    <scope>NUCLEOTIDE SEQUENCE [LARGE SCALE GENOMIC DNA]</scope>
    <source>
        <strain evidence="2 3">DSM 45584</strain>
    </source>
</reference>
<dbReference type="RefSeq" id="WP_184729394.1">
    <property type="nucleotide sequence ID" value="NZ_JACHIW010000001.1"/>
</dbReference>
<name>A0A840Q3Z3_9PSEU</name>
<comment type="caution">
    <text evidence="2">The sequence shown here is derived from an EMBL/GenBank/DDBJ whole genome shotgun (WGS) entry which is preliminary data.</text>
</comment>
<keyword evidence="1" id="KW-0732">Signal</keyword>
<gene>
    <name evidence="2" type="ORF">BJ970_001875</name>
</gene>
<organism evidence="2 3">
    <name type="scientific">Saccharopolyspora phatthalungensis</name>
    <dbReference type="NCBI Taxonomy" id="664693"/>
    <lineage>
        <taxon>Bacteria</taxon>
        <taxon>Bacillati</taxon>
        <taxon>Actinomycetota</taxon>
        <taxon>Actinomycetes</taxon>
        <taxon>Pseudonocardiales</taxon>
        <taxon>Pseudonocardiaceae</taxon>
        <taxon>Saccharopolyspora</taxon>
    </lineage>
</organism>
<proteinExistence type="predicted"/>
<feature type="chain" id="PRO_5033029082" description="Secreted protein" evidence="1">
    <location>
        <begin position="29"/>
        <end position="456"/>
    </location>
</feature>
<keyword evidence="3" id="KW-1185">Reference proteome</keyword>
<dbReference type="Proteomes" id="UP000584374">
    <property type="component" value="Unassembled WGS sequence"/>
</dbReference>
<evidence type="ECO:0000313" key="3">
    <source>
        <dbReference type="Proteomes" id="UP000584374"/>
    </source>
</evidence>
<protein>
    <recommendedName>
        <fullName evidence="4">Secreted protein</fullName>
    </recommendedName>
</protein>
<evidence type="ECO:0008006" key="4">
    <source>
        <dbReference type="Google" id="ProtNLM"/>
    </source>
</evidence>
<accession>A0A840Q3Z3</accession>
<sequence length="456" mass="47113">MQTWAKRGVQAALVTGGMLAVGTGVASAGETCPDHPTTPRGGSVIPPVLDELGDDTVPADRCFAGELFPEGPGTRYNAPLVEPRSSHAVTALTGTLDPVHDLLPAVENEMTREIPAFRDAQWITPPKTAPLHLAGWVADPAAARPLDTVPGMPPSGGARPVTPAEGFHRSLSWAGPIGEVIRGGANTLDKGAFRSGPVLDVPADLMIPHGEPAYVDGFGQTDGIVELWEDALSRGHGGLVTPDLADLTSPELPGFRSDMHTVPHDVLVDALSEVAAEPTPRADFVPLHVPGDHQEKANEVPDLGGLTLIELSKTPGTVQRSESPGFGAPLPGIGELNALGGGQTSGPSVSRITAALEDTAPRSVPQTFTNTPLQSDVAVKVMDTADAVLPPEQVVTQNPFRPTPAPRAAGVALPVLGGGVPDITAAQGQTLPMPGVTADGVRRTLEDADTVVLPRI</sequence>